<protein>
    <submittedName>
        <fullName evidence="8">Nitric oxide synthase</fullName>
    </submittedName>
</protein>
<dbReference type="InterPro" id="IPR001433">
    <property type="entry name" value="OxRdtase_FAD/NAD-bd"/>
</dbReference>
<evidence type="ECO:0000313" key="9">
    <source>
        <dbReference type="Proteomes" id="UP000451565"/>
    </source>
</evidence>
<evidence type="ECO:0000259" key="7">
    <source>
        <dbReference type="PROSITE" id="PS51384"/>
    </source>
</evidence>
<feature type="domain" description="FAD-binding FR-type" evidence="7">
    <location>
        <begin position="577"/>
        <end position="743"/>
    </location>
</feature>
<dbReference type="PRINTS" id="PR00371">
    <property type="entry name" value="FPNCR"/>
</dbReference>
<reference evidence="8 9" key="1">
    <citation type="submission" date="2019-10" db="EMBL/GenBank/DDBJ databases">
        <title>Glaciimonas soli sp. nov., a psychrophilic bacterium isolated from the forest soil of a high elevation mountain in Taiwan.</title>
        <authorList>
            <person name="Wang L.-T."/>
            <person name="Shieh W.Y."/>
        </authorList>
    </citation>
    <scope>NUCLEOTIDE SEQUENCE [LARGE SCALE GENOMIC DNA]</scope>
    <source>
        <strain evidence="8 9">GS1</strain>
    </source>
</reference>
<dbReference type="PRINTS" id="PR00369">
    <property type="entry name" value="FLAVODOXIN"/>
</dbReference>
<dbReference type="SUPFAM" id="SSF52218">
    <property type="entry name" value="Flavoproteins"/>
    <property type="match status" value="1"/>
</dbReference>
<proteinExistence type="predicted"/>
<dbReference type="InterPro" id="IPR017938">
    <property type="entry name" value="Riboflavin_synthase-like_b-brl"/>
</dbReference>
<dbReference type="GO" id="GO:0016491">
    <property type="term" value="F:oxidoreductase activity"/>
    <property type="evidence" value="ECO:0007669"/>
    <property type="project" value="InterPro"/>
</dbReference>
<dbReference type="Gene3D" id="2.40.30.10">
    <property type="entry name" value="Translation factors"/>
    <property type="match status" value="1"/>
</dbReference>
<dbReference type="SUPFAM" id="SSF52343">
    <property type="entry name" value="Ferredoxin reductase-like, C-terminal NADP-linked domain"/>
    <property type="match status" value="1"/>
</dbReference>
<gene>
    <name evidence="8" type="ORF">GEV47_08035</name>
</gene>
<dbReference type="InterPro" id="IPR008254">
    <property type="entry name" value="Flavodoxin/NO_synth"/>
</dbReference>
<keyword evidence="3" id="KW-0249">Electron transport</keyword>
<dbReference type="SUPFAM" id="SSF63380">
    <property type="entry name" value="Riboflavin synthase domain-like"/>
    <property type="match status" value="1"/>
</dbReference>
<dbReference type="PROSITE" id="PS51384">
    <property type="entry name" value="FAD_FR"/>
    <property type="match status" value="1"/>
</dbReference>
<feature type="transmembrane region" description="Helical" evidence="5">
    <location>
        <begin position="194"/>
        <end position="223"/>
    </location>
</feature>
<evidence type="ECO:0000256" key="3">
    <source>
        <dbReference type="ARBA" id="ARBA00022982"/>
    </source>
</evidence>
<evidence type="ECO:0000256" key="5">
    <source>
        <dbReference type="SAM" id="Phobius"/>
    </source>
</evidence>
<dbReference type="Proteomes" id="UP000451565">
    <property type="component" value="Unassembled WGS sequence"/>
</dbReference>
<evidence type="ECO:0000256" key="4">
    <source>
        <dbReference type="SAM" id="MobiDB-lite"/>
    </source>
</evidence>
<dbReference type="GO" id="GO:0010181">
    <property type="term" value="F:FMN binding"/>
    <property type="evidence" value="ECO:0007669"/>
    <property type="project" value="InterPro"/>
</dbReference>
<dbReference type="CDD" id="cd06200">
    <property type="entry name" value="SiR_like1"/>
    <property type="match status" value="1"/>
</dbReference>
<dbReference type="Pfam" id="PF00258">
    <property type="entry name" value="Flavodoxin_1"/>
    <property type="match status" value="1"/>
</dbReference>
<keyword evidence="5" id="KW-0472">Membrane</keyword>
<feature type="transmembrane region" description="Helical" evidence="5">
    <location>
        <begin position="364"/>
        <end position="385"/>
    </location>
</feature>
<accession>A0A843YTQ4</accession>
<dbReference type="PANTHER" id="PTHR34219">
    <property type="entry name" value="IRON-REGULATED INNER MEMBRANE PROTEIN-RELATED"/>
    <property type="match status" value="1"/>
</dbReference>
<comment type="caution">
    <text evidence="8">The sequence shown here is derived from an EMBL/GenBank/DDBJ whole genome shotgun (WGS) entry which is preliminary data.</text>
</comment>
<dbReference type="InterPro" id="IPR001094">
    <property type="entry name" value="Flavdoxin-like"/>
</dbReference>
<evidence type="ECO:0000256" key="2">
    <source>
        <dbReference type="ARBA" id="ARBA00022643"/>
    </source>
</evidence>
<dbReference type="PANTHER" id="PTHR34219:SF3">
    <property type="entry name" value="BLL7967 PROTEIN"/>
    <property type="match status" value="1"/>
</dbReference>
<keyword evidence="5" id="KW-0812">Transmembrane</keyword>
<feature type="domain" description="Flavodoxin-like" evidence="6">
    <location>
        <begin position="416"/>
        <end position="558"/>
    </location>
</feature>
<feature type="region of interest" description="Disordered" evidence="4">
    <location>
        <begin position="237"/>
        <end position="264"/>
    </location>
</feature>
<dbReference type="AlphaFoldDB" id="A0A843YTQ4"/>
<sequence>MMFKKILFQLHWFIGITAGSVLMVIGLSGSVLSFREELLDLMNPADRIADHGSAVQLTPDQLLKKLQAADAQATLQDPSKASQPISQLTVFADPQQAARVTFAPASGAKRGETRYVDPFTATLLPPLQGDAFFNFVERLHRWLLLPKDLGQIFTGTFAMCMFFLALSGLYLRWPRRVFAWRNWLKLDFSLKGRSFLWGLHSVLGTWVLVVYLLLSVTGMYWALGWFKDGANHLLGETPHETAGPSVKKKTDRKKEPALSPSASTDTSAIDLSVTWQAFLNEANKIGGYSMARIRLPEQQGKPIQVFYLDAKPEHERARNEMLIQPDSGKILKLDRYADKSSGDRLLNSVYPLHMGTYFGLPGRIIIMLAGLGLPLFGITGWMLYLDRRRKKRTAKAQRAQLTHTSAPSTNAALETLLIAYASQSGQAESIALRTAAALQATKLTVSVQSLATLDAEKLRHFHRVLFVVSTFGEGEPPDSARRFSKQLAHTANAGLPHLQYGILALGDSHYEHFCGFAHTLEHWLATQNAHALFPTIEMDNGKAHENTAAMALWQSVLQKTLATTATSSFSMATPAKSSYQTWHLTERRLLNVGSHGAPIFHLELHFPAAEKPNWESGALVEISPRHAQERVDVFLQRFAKDGQTMVQHEGVARTLADALSRSALPHAIAADTIPQQITDHLQPLAARRYSVASTPEDGSIHLLVRQVGHEDGLGIASGWITEHAEIGQEISMRLLANPGFALIDNDAPCIFIGNGSGLAGLRGHLRARAHKQQHRNWLLFGERHQAHDFHYREEIEQWQKNGVLSVVDMAFSRDQEERVYVQDKLRAAADTVRKWLHHGAVIYVCGSLDGMAAGIDAVLVDILGEAGMDDLIAAGRYRRDVY</sequence>
<dbReference type="InterPro" id="IPR017927">
    <property type="entry name" value="FAD-bd_FR_type"/>
</dbReference>
<dbReference type="EMBL" id="WINI01000003">
    <property type="protein sequence ID" value="MQR00632.1"/>
    <property type="molecule type" value="Genomic_DNA"/>
</dbReference>
<dbReference type="Pfam" id="PF00175">
    <property type="entry name" value="NAD_binding_1"/>
    <property type="match status" value="1"/>
</dbReference>
<keyword evidence="2" id="KW-0288">FMN</keyword>
<feature type="transmembrane region" description="Helical" evidence="5">
    <location>
        <begin position="152"/>
        <end position="173"/>
    </location>
</feature>
<dbReference type="Gene3D" id="3.40.50.80">
    <property type="entry name" value="Nucleotide-binding domain of ferredoxin-NADP reductase (FNR) module"/>
    <property type="match status" value="1"/>
</dbReference>
<dbReference type="PROSITE" id="PS50902">
    <property type="entry name" value="FLAVODOXIN_LIKE"/>
    <property type="match status" value="1"/>
</dbReference>
<dbReference type="InterPro" id="IPR001709">
    <property type="entry name" value="Flavoprot_Pyr_Nucl_cyt_Rdtase"/>
</dbReference>
<dbReference type="Pfam" id="PF03929">
    <property type="entry name" value="PepSY_TM"/>
    <property type="match status" value="1"/>
</dbReference>
<organism evidence="8 9">
    <name type="scientific">Glaciimonas soli</name>
    <dbReference type="NCBI Taxonomy" id="2590999"/>
    <lineage>
        <taxon>Bacteria</taxon>
        <taxon>Pseudomonadati</taxon>
        <taxon>Pseudomonadota</taxon>
        <taxon>Betaproteobacteria</taxon>
        <taxon>Burkholderiales</taxon>
        <taxon>Oxalobacteraceae</taxon>
        <taxon>Glaciimonas</taxon>
    </lineage>
</organism>
<keyword evidence="1" id="KW-0285">Flavoprotein</keyword>
<keyword evidence="5" id="KW-1133">Transmembrane helix</keyword>
<evidence type="ECO:0000313" key="8">
    <source>
        <dbReference type="EMBL" id="MQR00632.1"/>
    </source>
</evidence>
<keyword evidence="3" id="KW-0813">Transport</keyword>
<dbReference type="InterPro" id="IPR005625">
    <property type="entry name" value="PepSY-ass_TM"/>
</dbReference>
<keyword evidence="9" id="KW-1185">Reference proteome</keyword>
<dbReference type="Gene3D" id="3.40.50.360">
    <property type="match status" value="1"/>
</dbReference>
<dbReference type="InterPro" id="IPR029039">
    <property type="entry name" value="Flavoprotein-like_sf"/>
</dbReference>
<dbReference type="InterPro" id="IPR039261">
    <property type="entry name" value="FNR_nucleotide-bd"/>
</dbReference>
<evidence type="ECO:0000259" key="6">
    <source>
        <dbReference type="PROSITE" id="PS50902"/>
    </source>
</evidence>
<name>A0A843YTQ4_9BURK</name>
<evidence type="ECO:0000256" key="1">
    <source>
        <dbReference type="ARBA" id="ARBA00022630"/>
    </source>
</evidence>
<feature type="transmembrane region" description="Helical" evidence="5">
    <location>
        <begin position="12"/>
        <end position="34"/>
    </location>
</feature>